<dbReference type="Gene3D" id="3.40.630.30">
    <property type="match status" value="1"/>
</dbReference>
<comment type="caution">
    <text evidence="1">The sequence shown here is derived from an EMBL/GenBank/DDBJ whole genome shotgun (WGS) entry which is preliminary data.</text>
</comment>
<evidence type="ECO:0008006" key="3">
    <source>
        <dbReference type="Google" id="ProtNLM"/>
    </source>
</evidence>
<dbReference type="AlphaFoldDB" id="R9PPU2"/>
<dbReference type="RefSeq" id="WP_016403169.1">
    <property type="nucleotide sequence ID" value="NZ_BARX01000027.1"/>
</dbReference>
<keyword evidence="2" id="KW-1185">Reference proteome</keyword>
<proteinExistence type="predicted"/>
<evidence type="ECO:0000313" key="2">
    <source>
        <dbReference type="Proteomes" id="UP000014461"/>
    </source>
</evidence>
<dbReference type="InterPro" id="IPR016181">
    <property type="entry name" value="Acyl_CoA_acyltransferase"/>
</dbReference>
<sequence>MKDRFFSEFTRSFYKEVTRRHPKMPIFGRMTRGVAVCTLGADYDSYFNSLESSARRNVRKALRMGYVFEPIIYNDYLDEIYEIRCSTSVRQGAMDAEMLNNKPKPNTDKKSKSGTHNYPYFGVFDSNRKLVAYAGCIVAGELLELSHFFGHKDYQKDGIVPLLITEIARKSIEGYSGVKYFVYGSYVNSSETLARFKKKLMFKPYHVHWKLH</sequence>
<dbReference type="SUPFAM" id="SSF55729">
    <property type="entry name" value="Acyl-CoA N-acyltransferases (Nat)"/>
    <property type="match status" value="1"/>
</dbReference>
<dbReference type="STRING" id="1331007.AALB_3482"/>
<protein>
    <recommendedName>
        <fullName evidence="3">N-acetyltransferase domain-containing protein</fullName>
    </recommendedName>
</protein>
<dbReference type="EMBL" id="BARX01000027">
    <property type="protein sequence ID" value="GAD03402.1"/>
    <property type="molecule type" value="Genomic_DNA"/>
</dbReference>
<accession>R9PPU2</accession>
<reference evidence="1" key="1">
    <citation type="journal article" date="2013" name="Genome Announc.">
        <title>Draft Genome Sequence of Agarivorans albus Strain MKT 106T, an Agarolytic Marine Bacterium.</title>
        <authorList>
            <person name="Yasuike M."/>
            <person name="Nakamura Y."/>
            <person name="Kai W."/>
            <person name="Fujiwara A."/>
            <person name="Fukui Y."/>
            <person name="Satomi M."/>
            <person name="Sano M."/>
        </authorList>
    </citation>
    <scope>NUCLEOTIDE SEQUENCE [LARGE SCALE GENOMIC DNA]</scope>
</reference>
<dbReference type="Proteomes" id="UP000014461">
    <property type="component" value="Unassembled WGS sequence"/>
</dbReference>
<organism evidence="1 2">
    <name type="scientific">Agarivorans albus MKT 106</name>
    <dbReference type="NCBI Taxonomy" id="1331007"/>
    <lineage>
        <taxon>Bacteria</taxon>
        <taxon>Pseudomonadati</taxon>
        <taxon>Pseudomonadota</taxon>
        <taxon>Gammaproteobacteria</taxon>
        <taxon>Alteromonadales</taxon>
        <taxon>Alteromonadaceae</taxon>
        <taxon>Agarivorans</taxon>
    </lineage>
</organism>
<gene>
    <name evidence="1" type="ORF">AALB_3482</name>
</gene>
<name>R9PPU2_AGAAL</name>
<evidence type="ECO:0000313" key="1">
    <source>
        <dbReference type="EMBL" id="GAD03402.1"/>
    </source>
</evidence>